<dbReference type="Pfam" id="PF07589">
    <property type="entry name" value="PEP-CTERM"/>
    <property type="match status" value="1"/>
</dbReference>
<dbReference type="EMBL" id="VUYU01000007">
    <property type="protein sequence ID" value="NHZ34366.1"/>
    <property type="molecule type" value="Genomic_DNA"/>
</dbReference>
<sequence length="278" mass="29285">MCRQACLSTRFFPILKKMMTQKYRLTSAAALLVSLSLAGGSAFAAPSLGVGAAIGNPSMTVIDLTPDDGQAAGYRFHDTASSRLDASITAPAASWKQTESASSATFELIGATALYGSSTSVSSSGLWGNLRTDIQLDDSVGNRGAGSGNVTQTMNVLVAAHTQLVFSAYGEVSINNSAGASLGNAVATVYFGGEYWVRGMQQGAGWNDSGVRGETFSMSYVNNTNTEQYVYLYMNTLTRAVYQASSPVPEPATYAMFGLGALMVGALARRQRRQQRAP</sequence>
<evidence type="ECO:0000259" key="2">
    <source>
        <dbReference type="Pfam" id="PF07589"/>
    </source>
</evidence>
<accession>A0ABX0LPL0</accession>
<proteinExistence type="predicted"/>
<comment type="caution">
    <text evidence="3">The sequence shown here is derived from an EMBL/GenBank/DDBJ whole genome shotgun (WGS) entry which is preliminary data.</text>
</comment>
<evidence type="ECO:0000313" key="3">
    <source>
        <dbReference type="EMBL" id="NHZ34366.1"/>
    </source>
</evidence>
<dbReference type="InterPro" id="IPR013424">
    <property type="entry name" value="Ice-binding_C"/>
</dbReference>
<protein>
    <submittedName>
        <fullName evidence="3">PEP-CTERM sorting domain-containing protein</fullName>
    </submittedName>
</protein>
<feature type="signal peptide" evidence="1">
    <location>
        <begin position="1"/>
        <end position="44"/>
    </location>
</feature>
<feature type="chain" id="PRO_5045381790" evidence="1">
    <location>
        <begin position="45"/>
        <end position="278"/>
    </location>
</feature>
<dbReference type="Proteomes" id="UP000785613">
    <property type="component" value="Unassembled WGS sequence"/>
</dbReference>
<feature type="domain" description="Ice-binding protein C-terminal" evidence="2">
    <location>
        <begin position="247"/>
        <end position="273"/>
    </location>
</feature>
<keyword evidence="1" id="KW-0732">Signal</keyword>
<evidence type="ECO:0000313" key="4">
    <source>
        <dbReference type="Proteomes" id="UP000785613"/>
    </source>
</evidence>
<reference evidence="3 4" key="1">
    <citation type="submission" date="2019-09" db="EMBL/GenBank/DDBJ databases">
        <title>Taxonomy of Antarctic Massilia spp.: description of Massilia rubra sp. nov., Massilia aquatica sp. nov., Massilia mucilaginosa sp. nov., Massilia frigida sp. nov. isolated from streams, lakes and regoliths.</title>
        <authorList>
            <person name="Holochova P."/>
            <person name="Sedlacek I."/>
            <person name="Kralova S."/>
            <person name="Maslanova I."/>
            <person name="Busse H.-J."/>
            <person name="Stankova E."/>
            <person name="Vrbovska V."/>
            <person name="Kovarovic V."/>
            <person name="Bartak M."/>
            <person name="Svec P."/>
            <person name="Pantucek R."/>
        </authorList>
    </citation>
    <scope>NUCLEOTIDE SEQUENCE [LARGE SCALE GENOMIC DNA]</scope>
    <source>
        <strain evidence="3 4">CCM 8692</strain>
    </source>
</reference>
<organism evidence="3 4">
    <name type="scientific">Massilia rubra</name>
    <dbReference type="NCBI Taxonomy" id="2607910"/>
    <lineage>
        <taxon>Bacteria</taxon>
        <taxon>Pseudomonadati</taxon>
        <taxon>Pseudomonadota</taxon>
        <taxon>Betaproteobacteria</taxon>
        <taxon>Burkholderiales</taxon>
        <taxon>Oxalobacteraceae</taxon>
        <taxon>Telluria group</taxon>
        <taxon>Massilia</taxon>
    </lineage>
</organism>
<keyword evidence="4" id="KW-1185">Reference proteome</keyword>
<evidence type="ECO:0000256" key="1">
    <source>
        <dbReference type="SAM" id="SignalP"/>
    </source>
</evidence>
<name>A0ABX0LPL0_9BURK</name>
<dbReference type="NCBIfam" id="TIGR02595">
    <property type="entry name" value="PEP_CTERM"/>
    <property type="match status" value="1"/>
</dbReference>
<gene>
    <name evidence="3" type="ORF">F0185_12310</name>
</gene>